<evidence type="ECO:0000313" key="3">
    <source>
        <dbReference type="EMBL" id="AKI79230.1"/>
    </source>
</evidence>
<dbReference type="EMBL" id="JN036606">
    <property type="protein sequence ID" value="AEJ34701.1"/>
    <property type="molecule type" value="Genomic_DNA"/>
</dbReference>
<evidence type="ECO:0000313" key="5">
    <source>
        <dbReference type="Proteomes" id="UP000201519"/>
    </source>
</evidence>
<accession>E3VY77</accession>
<protein>
    <submittedName>
        <fullName evidence="2">Uncharacterized protein R459</fullName>
    </submittedName>
</protein>
<accession>A0A0G2Y0Q9</accession>
<organism evidence="1 5">
    <name type="scientific">Acanthamoeba polyphaga mimivirus</name>
    <name type="common">APMV</name>
    <dbReference type="NCBI Taxonomy" id="212035"/>
    <lineage>
        <taxon>Viruses</taxon>
        <taxon>Varidnaviria</taxon>
        <taxon>Bamfordvirae</taxon>
        <taxon>Nucleocytoviricota</taxon>
        <taxon>Megaviricetes</taxon>
        <taxon>Imitervirales</taxon>
        <taxon>Mimiviridae</taxon>
        <taxon>Megamimivirinae</taxon>
        <taxon>Mimivirus</taxon>
        <taxon>Mimivirus bradfordmassiliense</taxon>
    </lineage>
</organism>
<evidence type="ECO:0000313" key="6">
    <source>
        <dbReference type="Proteomes" id="UP000240552"/>
    </source>
</evidence>
<dbReference type="EMBL" id="KM982401">
    <property type="protein sequence ID" value="AKI79230.1"/>
    <property type="molecule type" value="Genomic_DNA"/>
</dbReference>
<reference evidence="2 6" key="1">
    <citation type="journal article" date="2011" name="Proc. Natl. Acad. Sci. U.S.A.">
        <title>Mimivirus shows dramatic genome reduction after intraamoebal culture.</title>
        <authorList>
            <person name="Boyer M."/>
            <person name="Azza S."/>
            <person name="Barrassi L."/>
            <person name="Klose T."/>
            <person name="Campocasso A."/>
            <person name="Pagnier I."/>
            <person name="Fournous G."/>
            <person name="Borg A."/>
            <person name="Robert C."/>
            <person name="Zhang X."/>
            <person name="Desnues C."/>
            <person name="Henrissat B."/>
            <person name="Rossmann M.G."/>
            <person name="La Scola B."/>
            <person name="Raoult D."/>
        </authorList>
    </citation>
    <scope>NUCLEOTIDE SEQUENCE [LARGE SCALE GENOMIC DNA]</scope>
    <source>
        <strain evidence="2">M4</strain>
    </source>
</reference>
<evidence type="ECO:0000313" key="8">
    <source>
        <dbReference type="Proteomes" id="UP000274448"/>
    </source>
</evidence>
<gene>
    <name evidence="1" type="primary">R459</name>
    <name evidence="2" type="ORF">MIMI_R459</name>
</gene>
<dbReference type="KEGG" id="vg:9925084"/>
<dbReference type="Proteomes" id="UP000274448">
    <property type="component" value="Segment"/>
</dbReference>
<evidence type="ECO:0000313" key="4">
    <source>
        <dbReference type="EMBL" id="AKI81127.1"/>
    </source>
</evidence>
<dbReference type="EMBL" id="KM982403">
    <property type="protein sequence ID" value="AKI81127.1"/>
    <property type="molecule type" value="Genomic_DNA"/>
</dbReference>
<dbReference type="RefSeq" id="YP_003986966.1">
    <property type="nucleotide sequence ID" value="NC_014649.1"/>
</dbReference>
<proteinExistence type="predicted"/>
<dbReference type="Proteomes" id="UP000240552">
    <property type="component" value="Segment"/>
</dbReference>
<organismHost>
    <name type="scientific">Acanthamoeba polyphaga</name>
    <name type="common">Amoeba</name>
    <dbReference type="NCBI Taxonomy" id="5757"/>
</organismHost>
<reference evidence="7 8" key="3">
    <citation type="submission" date="2014-10" db="EMBL/GenBank/DDBJ databases">
        <title>Pan-genome analysis of Brazilian lineage A amoebal mimiviruses.</title>
        <authorList>
            <person name="Assis F.L."/>
            <person name="Abrahao J.S."/>
            <person name="Kroon E.G."/>
            <person name="Dornas F.P."/>
            <person name="Andrade K.R."/>
            <person name="Borato P.V.M."/>
            <person name="Pilotto M.R."/>
            <person name="Benamar S."/>
            <person name="LaScola B."/>
            <person name="Colson P."/>
        </authorList>
    </citation>
    <scope>NUCLEOTIDE SEQUENCE [LARGE SCALE GENOMIC DNA]</scope>
    <source>
        <strain evidence="4 8">Amazonia</strain>
        <strain evidence="3 7">Oyster</strain>
    </source>
</reference>
<dbReference type="EMBL" id="HQ336222">
    <property type="protein sequence ID" value="ADO18646.1"/>
    <property type="molecule type" value="Genomic_DNA"/>
</dbReference>
<name>A0A0G2Y0Q9_MIMIV</name>
<evidence type="ECO:0000313" key="7">
    <source>
        <dbReference type="Proteomes" id="UP000241474"/>
    </source>
</evidence>
<dbReference type="Proteomes" id="UP000241474">
    <property type="component" value="Segment"/>
</dbReference>
<evidence type="ECO:0000313" key="2">
    <source>
        <dbReference type="EMBL" id="AEJ34701.1"/>
    </source>
</evidence>
<keyword evidence="5" id="KW-1185">Reference proteome</keyword>
<dbReference type="GeneID" id="9925084"/>
<reference evidence="1 5" key="2">
    <citation type="journal article" date="2011" name="Virol. J.">
        <title>Breaking the 1000-gene barrier for Mimivirus using ultra-deep genome and transcriptome sequencing.</title>
        <authorList>
            <person name="Legendre M."/>
            <person name="Santini S."/>
            <person name="Rico A."/>
            <person name="Abergel C."/>
            <person name="Claverie J.M."/>
        </authorList>
    </citation>
    <scope>NUCLEOTIDE SEQUENCE [LARGE SCALE GENOMIC DNA]</scope>
</reference>
<dbReference type="Proteomes" id="UP000201519">
    <property type="component" value="Segment"/>
</dbReference>
<sequence length="194" mass="21802">MAGSFTRKMYDNCATQQTTKQSTDPLELLLDVNKYVNCNNICKPLAQRYPSSAQLVDVESSLWGIDKLASRCDSSKHPFCAKNGCLLTNDPRIAPHITPYACEWGHTGDNSVVTTNMKMPSHPGYTLPNPNICKDQTNGYYHNAVKSPNMTGPQHQVIPQHQVVPQHQTVPQHQSVIKPKADQLRYQNIQNRPY</sequence>
<evidence type="ECO:0000313" key="1">
    <source>
        <dbReference type="EMBL" id="ADO18646.1"/>
    </source>
</evidence>